<comment type="cofactor">
    <cofactor evidence="7">
        <name>[2Fe-2S] cluster</name>
        <dbReference type="ChEBI" id="CHEBI:190135"/>
    </cofactor>
</comment>
<dbReference type="GO" id="GO:0046872">
    <property type="term" value="F:metal ion binding"/>
    <property type="evidence" value="ECO:0007669"/>
    <property type="project" value="UniProtKB-KW"/>
</dbReference>
<dbReference type="InterPro" id="IPR052371">
    <property type="entry name" value="BFD-associated_ferredoxin"/>
</dbReference>
<dbReference type="InterPro" id="IPR041854">
    <property type="entry name" value="BFD-like_2Fe2S-bd_dom_sf"/>
</dbReference>
<dbReference type="GO" id="GO:0051537">
    <property type="term" value="F:2 iron, 2 sulfur cluster binding"/>
    <property type="evidence" value="ECO:0007669"/>
    <property type="project" value="UniProtKB-KW"/>
</dbReference>
<reference evidence="12" key="1">
    <citation type="submission" date="2017-08" db="EMBL/GenBank/DDBJ databases">
        <title>Direct submision.</title>
        <authorList>
            <person name="Kim S.-J."/>
            <person name="Rhee S.-K."/>
        </authorList>
    </citation>
    <scope>NUCLEOTIDE SEQUENCE [LARGE SCALE GENOMIC DNA]</scope>
    <source>
        <strain evidence="12">GI5</strain>
    </source>
</reference>
<dbReference type="InterPro" id="IPR007419">
    <property type="entry name" value="BFD-like_2Fe2S-bd_dom"/>
</dbReference>
<accession>A0A2K9LGV7</accession>
<evidence type="ECO:0000259" key="10">
    <source>
        <dbReference type="Pfam" id="PF04324"/>
    </source>
</evidence>
<sequence length="56" mass="6164">MYVCICKAVTEKHIQQAVKSGVNDYKELRDRTGVGSQCGKCGNDAKSCLRQQSLSQ</sequence>
<evidence type="ECO:0000313" key="12">
    <source>
        <dbReference type="Proteomes" id="UP000235116"/>
    </source>
</evidence>
<evidence type="ECO:0000256" key="6">
    <source>
        <dbReference type="ARBA" id="ARBA00023014"/>
    </source>
</evidence>
<evidence type="ECO:0000256" key="8">
    <source>
        <dbReference type="ARBA" id="ARBA00039386"/>
    </source>
</evidence>
<feature type="domain" description="BFD-like [2Fe-2S]-binding" evidence="10">
    <location>
        <begin position="2"/>
        <end position="50"/>
    </location>
</feature>
<keyword evidence="1" id="KW-0813">Transport</keyword>
<keyword evidence="12" id="KW-1185">Reference proteome</keyword>
<name>A0A2K9LGV7_9GAMM</name>
<dbReference type="PANTHER" id="PTHR37424:SF1">
    <property type="entry name" value="BACTERIOFERRITIN-ASSOCIATED FERREDOXIN"/>
    <property type="match status" value="1"/>
</dbReference>
<dbReference type="Pfam" id="PF04324">
    <property type="entry name" value="Fer2_BFD"/>
    <property type="match status" value="1"/>
</dbReference>
<evidence type="ECO:0000256" key="4">
    <source>
        <dbReference type="ARBA" id="ARBA00022982"/>
    </source>
</evidence>
<dbReference type="PANTHER" id="PTHR37424">
    <property type="entry name" value="BACTERIOFERRITIN-ASSOCIATED FERREDOXIN"/>
    <property type="match status" value="1"/>
</dbReference>
<evidence type="ECO:0000256" key="9">
    <source>
        <dbReference type="ARBA" id="ARBA00046332"/>
    </source>
</evidence>
<evidence type="ECO:0000313" key="11">
    <source>
        <dbReference type="EMBL" id="AUM11598.1"/>
    </source>
</evidence>
<dbReference type="OrthoDB" id="9815350at2"/>
<keyword evidence="2" id="KW-0001">2Fe-2S</keyword>
<keyword evidence="6" id="KW-0411">Iron-sulfur</keyword>
<gene>
    <name evidence="11" type="ORF">Kalk_03825</name>
</gene>
<keyword evidence="5" id="KW-0408">Iron</keyword>
<dbReference type="RefSeq" id="WP_101892938.1">
    <property type="nucleotide sequence ID" value="NZ_CP022684.1"/>
</dbReference>
<evidence type="ECO:0000256" key="7">
    <source>
        <dbReference type="ARBA" id="ARBA00034078"/>
    </source>
</evidence>
<protein>
    <recommendedName>
        <fullName evidence="8">Bacterioferritin-associated ferredoxin</fullName>
    </recommendedName>
</protein>
<keyword evidence="4" id="KW-0249">Electron transport</keyword>
<organism evidence="11 12">
    <name type="scientific">Ketobacter alkanivorans</name>
    <dbReference type="NCBI Taxonomy" id="1917421"/>
    <lineage>
        <taxon>Bacteria</taxon>
        <taxon>Pseudomonadati</taxon>
        <taxon>Pseudomonadota</taxon>
        <taxon>Gammaproteobacteria</taxon>
        <taxon>Pseudomonadales</taxon>
        <taxon>Ketobacteraceae</taxon>
        <taxon>Ketobacter</taxon>
    </lineage>
</organism>
<evidence type="ECO:0000256" key="3">
    <source>
        <dbReference type="ARBA" id="ARBA00022723"/>
    </source>
</evidence>
<dbReference type="AlphaFoldDB" id="A0A2K9LGV7"/>
<comment type="similarity">
    <text evidence="9">Belongs to the Bfd family.</text>
</comment>
<proteinExistence type="inferred from homology"/>
<keyword evidence="3" id="KW-0479">Metal-binding</keyword>
<evidence type="ECO:0000256" key="2">
    <source>
        <dbReference type="ARBA" id="ARBA00022714"/>
    </source>
</evidence>
<dbReference type="KEGG" id="kak:Kalk_03825"/>
<dbReference type="Gene3D" id="1.10.10.1100">
    <property type="entry name" value="BFD-like [2Fe-2S]-binding domain"/>
    <property type="match status" value="1"/>
</dbReference>
<dbReference type="Proteomes" id="UP000235116">
    <property type="component" value="Chromosome"/>
</dbReference>
<evidence type="ECO:0000256" key="1">
    <source>
        <dbReference type="ARBA" id="ARBA00022448"/>
    </source>
</evidence>
<evidence type="ECO:0000256" key="5">
    <source>
        <dbReference type="ARBA" id="ARBA00023004"/>
    </source>
</evidence>
<dbReference type="EMBL" id="CP022684">
    <property type="protein sequence ID" value="AUM11598.1"/>
    <property type="molecule type" value="Genomic_DNA"/>
</dbReference>